<evidence type="ECO:0000313" key="4">
    <source>
        <dbReference type="EMBL" id="KAA0258830.1"/>
    </source>
</evidence>
<dbReference type="InterPro" id="IPR049730">
    <property type="entry name" value="SNF2/RAD54-like_C"/>
</dbReference>
<dbReference type="InterPro" id="IPR027417">
    <property type="entry name" value="P-loop_NTPase"/>
</dbReference>
<dbReference type="GO" id="GO:0005524">
    <property type="term" value="F:ATP binding"/>
    <property type="evidence" value="ECO:0007669"/>
    <property type="project" value="InterPro"/>
</dbReference>
<reference evidence="4 5" key="1">
    <citation type="submission" date="2019-06" db="EMBL/GenBank/DDBJ databases">
        <title>Genomic insights into carbon and energy metabolism of Deferribacter autotrophicus revealed new metabolic traits in the phylum Deferribacteres.</title>
        <authorList>
            <person name="Slobodkin A.I."/>
            <person name="Slobodkina G.B."/>
            <person name="Allioux M."/>
            <person name="Alain K."/>
            <person name="Jebbar M."/>
            <person name="Shadrin V."/>
            <person name="Kublanov I.V."/>
            <person name="Toshchakov S.V."/>
            <person name="Bonch-Osmolovskaya E.A."/>
        </authorList>
    </citation>
    <scope>NUCLEOTIDE SEQUENCE [LARGE SCALE GENOMIC DNA]</scope>
    <source>
        <strain evidence="4 5">SL50</strain>
    </source>
</reference>
<dbReference type="Pfam" id="PF00271">
    <property type="entry name" value="Helicase_C"/>
    <property type="match status" value="1"/>
</dbReference>
<keyword evidence="4" id="KW-0547">Nucleotide-binding</keyword>
<comment type="caution">
    <text evidence="4">The sequence shown here is derived from an EMBL/GenBank/DDBJ whole genome shotgun (WGS) entry which is preliminary data.</text>
</comment>
<dbReference type="InterPro" id="IPR000330">
    <property type="entry name" value="SNF2_N"/>
</dbReference>
<keyword evidence="4" id="KW-0067">ATP-binding</keyword>
<dbReference type="SUPFAM" id="SSF52540">
    <property type="entry name" value="P-loop containing nucleoside triphosphate hydrolases"/>
    <property type="match status" value="2"/>
</dbReference>
<dbReference type="InterPro" id="IPR038718">
    <property type="entry name" value="SNF2-like_sf"/>
</dbReference>
<proteinExistence type="predicted"/>
<evidence type="ECO:0000259" key="3">
    <source>
        <dbReference type="PROSITE" id="PS51194"/>
    </source>
</evidence>
<evidence type="ECO:0000313" key="5">
    <source>
        <dbReference type="Proteomes" id="UP000322876"/>
    </source>
</evidence>
<keyword evidence="5" id="KW-1185">Reference proteome</keyword>
<protein>
    <submittedName>
        <fullName evidence="4">DEAD/DEAH box helicase</fullName>
    </submittedName>
</protein>
<dbReference type="CDD" id="cd18793">
    <property type="entry name" value="SF2_C_SNF"/>
    <property type="match status" value="1"/>
</dbReference>
<dbReference type="SMART" id="SM00487">
    <property type="entry name" value="DEXDc"/>
    <property type="match status" value="1"/>
</dbReference>
<evidence type="ECO:0000259" key="2">
    <source>
        <dbReference type="PROSITE" id="PS51192"/>
    </source>
</evidence>
<dbReference type="OrthoDB" id="9814088at2"/>
<accession>A0A5A8F567</accession>
<dbReference type="EMBL" id="VFJB01000003">
    <property type="protein sequence ID" value="KAA0258830.1"/>
    <property type="molecule type" value="Genomic_DNA"/>
</dbReference>
<dbReference type="GO" id="GO:0016787">
    <property type="term" value="F:hydrolase activity"/>
    <property type="evidence" value="ECO:0007669"/>
    <property type="project" value="UniProtKB-KW"/>
</dbReference>
<gene>
    <name evidence="4" type="ORF">FHQ18_02455</name>
</gene>
<dbReference type="Proteomes" id="UP000322876">
    <property type="component" value="Unassembled WGS sequence"/>
</dbReference>
<keyword evidence="4" id="KW-0347">Helicase</keyword>
<organism evidence="4 5">
    <name type="scientific">Deferribacter autotrophicus</name>
    <dbReference type="NCBI Taxonomy" id="500465"/>
    <lineage>
        <taxon>Bacteria</taxon>
        <taxon>Pseudomonadati</taxon>
        <taxon>Deferribacterota</taxon>
        <taxon>Deferribacteres</taxon>
        <taxon>Deferribacterales</taxon>
        <taxon>Deferribacteraceae</taxon>
        <taxon>Deferribacter</taxon>
    </lineage>
</organism>
<dbReference type="Pfam" id="PF00176">
    <property type="entry name" value="SNF2-rel_dom"/>
    <property type="match status" value="1"/>
</dbReference>
<dbReference type="PROSITE" id="PS51192">
    <property type="entry name" value="HELICASE_ATP_BIND_1"/>
    <property type="match status" value="1"/>
</dbReference>
<evidence type="ECO:0000256" key="1">
    <source>
        <dbReference type="ARBA" id="ARBA00022801"/>
    </source>
</evidence>
<dbReference type="PROSITE" id="PS51194">
    <property type="entry name" value="HELICASE_CTER"/>
    <property type="match status" value="1"/>
</dbReference>
<dbReference type="SMART" id="SM00490">
    <property type="entry name" value="HELICc"/>
    <property type="match status" value="1"/>
</dbReference>
<dbReference type="InterPro" id="IPR001650">
    <property type="entry name" value="Helicase_C-like"/>
</dbReference>
<dbReference type="RefSeq" id="WP_149265590.1">
    <property type="nucleotide sequence ID" value="NZ_VFJB01000003.1"/>
</dbReference>
<feature type="domain" description="Helicase ATP-binding" evidence="2">
    <location>
        <begin position="647"/>
        <end position="802"/>
    </location>
</feature>
<keyword evidence="1" id="KW-0378">Hydrolase</keyword>
<dbReference type="PANTHER" id="PTHR10799">
    <property type="entry name" value="SNF2/RAD54 HELICASE FAMILY"/>
    <property type="match status" value="1"/>
</dbReference>
<sequence length="1085" mass="125964">MLTVLLFIKLDKKGLRLLSKGISDVEPLFSKIAEAFYFLLENDDHKATIILQEVVQNAKKSFFNKAWFKRSLLQLIMIILFQKYDIRDELNQILKLANADSSINGEIFNNLIKKIKTKFQFFSNLYLFGDIFTGFYYALLIGDENKFMSYGFEDLLGYPYLNGEFINSRELNKSGKIKSEFFSVIEQLHNFKFPNQYINEEVLKLIDIKDDNDKIVWVKDLETKEIIPHKIAKTKRGVSFKKIYLEKIHKEHYHTEDGMLASLLISRNFYAFFKLLSQYDKFYVKKSRKNFYKAKLIEGFPFTVITRDGEGGKIMFYNGYFYNHVILENLYGYNYIFYSLPSYLKNLEKLISKCDDIFYFFKSDDFNLIYQIANKLSLRFKINFEFLPDSNLLDFDEEISSCKSLKVMVDKFDNKFVISFMYAPIEEIKLFTEIKYVATMFFYNNRKYFVTLDEKLKSEIEKLVGKYGKKGKLEFDKIEELLKFLAEIKQVDGVSIEVSSELFLKDVYKVKKDNFELKESASGSYFEIDGSVKLQDKVIKFLDLVRAISEEKNDTGFVQLKNGDYLLLDDKVYDELRQLSIIGKTKKGKFLIHKKLRPFVSSNKASLLEKNLLAEKIDEINEKIYAIPDGFCGVLRGYQVEAFNWMNRMFELNFGVCLADDMGLGKTVTSIVFMESVIGNTPFLVVAPASLIHNWAREVKKFSKNLNPVIVNNLKTFDAKNCKGNDVVIVSYGLLLNRFKVFEDTKFNVAFFDEGHLLKNPAAKRSIIAKRIIAHQKIVLTGTPIENNLSELWNIMDIVNEGILGSYNTFKEKFLSADINSNQLKLLKKVIQPFVLRRKKGDVLKELPKKTEVIIDYELREDEISFYQALQLHAKEKLMQIDNVTKNAMSILSEIVKLKMACCHPKLIDEDVTINESSKERVFFEIVEEIIEGGHKVLVFSQFVKFLKIIEKGLKNRNINYAYLDGNTPVKERKKIIESFQEDKNIKIFLLSLKAGGLGLNLTAADIVIHLDPWWNPAAEEQASDRAYRIGQVKPVTVYKLIAKNTLEERILEIQSKKRELADFMLENTDKITKLSINELIALLS</sequence>
<feature type="domain" description="Helicase C-terminal" evidence="3">
    <location>
        <begin position="918"/>
        <end position="1081"/>
    </location>
</feature>
<dbReference type="GO" id="GO:0004386">
    <property type="term" value="F:helicase activity"/>
    <property type="evidence" value="ECO:0007669"/>
    <property type="project" value="UniProtKB-KW"/>
</dbReference>
<name>A0A5A8F567_9BACT</name>
<dbReference type="Gene3D" id="3.40.50.300">
    <property type="entry name" value="P-loop containing nucleotide triphosphate hydrolases"/>
    <property type="match status" value="1"/>
</dbReference>
<dbReference type="InterPro" id="IPR014001">
    <property type="entry name" value="Helicase_ATP-bd"/>
</dbReference>
<dbReference type="AlphaFoldDB" id="A0A5A8F567"/>
<dbReference type="Gene3D" id="3.40.50.10810">
    <property type="entry name" value="Tandem AAA-ATPase domain"/>
    <property type="match status" value="1"/>
</dbReference>